<dbReference type="EMBL" id="CAJVNV010000062">
    <property type="protein sequence ID" value="CAG8008005.1"/>
    <property type="molecule type" value="Genomic_DNA"/>
</dbReference>
<dbReference type="Proteomes" id="UP001153461">
    <property type="component" value="Unassembled WGS sequence"/>
</dbReference>
<evidence type="ECO:0000313" key="5">
    <source>
        <dbReference type="Proteomes" id="UP001153461"/>
    </source>
</evidence>
<dbReference type="Pfam" id="PF01070">
    <property type="entry name" value="FMN_dh"/>
    <property type="match status" value="1"/>
</dbReference>
<feature type="domain" description="FMN hydroxy acid dehydrogenase" evidence="3">
    <location>
        <begin position="1"/>
        <end position="79"/>
    </location>
</feature>
<proteinExistence type="predicted"/>
<dbReference type="PANTHER" id="PTHR10578:SF104">
    <property type="entry name" value="CYTOCHROME B2, MITOCHONDRIAL-RELATED"/>
    <property type="match status" value="1"/>
</dbReference>
<evidence type="ECO:0000313" key="4">
    <source>
        <dbReference type="EMBL" id="CAG8008005.1"/>
    </source>
</evidence>
<dbReference type="PROSITE" id="PS51349">
    <property type="entry name" value="FMN_HYDROXY_ACID_DH_2"/>
    <property type="match status" value="1"/>
</dbReference>
<dbReference type="InterPro" id="IPR013785">
    <property type="entry name" value="Aldolase_TIM"/>
</dbReference>
<dbReference type="InterPro" id="IPR000262">
    <property type="entry name" value="FMN-dep_DH"/>
</dbReference>
<dbReference type="AlphaFoldDB" id="A0A9W4MM85"/>
<evidence type="ECO:0000256" key="2">
    <source>
        <dbReference type="ARBA" id="ARBA00023002"/>
    </source>
</evidence>
<comment type="cofactor">
    <cofactor evidence="1">
        <name>FMN</name>
        <dbReference type="ChEBI" id="CHEBI:58210"/>
    </cofactor>
</comment>
<dbReference type="Gene3D" id="3.20.20.70">
    <property type="entry name" value="Aldolase class I"/>
    <property type="match status" value="1"/>
</dbReference>
<accession>A0A9W4MM85</accession>
<reference evidence="4" key="1">
    <citation type="submission" date="2021-07" db="EMBL/GenBank/DDBJ databases">
        <authorList>
            <person name="Branca A.L. A."/>
        </authorList>
    </citation>
    <scope>NUCLEOTIDE SEQUENCE</scope>
</reference>
<evidence type="ECO:0000256" key="1">
    <source>
        <dbReference type="ARBA" id="ARBA00001917"/>
    </source>
</evidence>
<dbReference type="InterPro" id="IPR037396">
    <property type="entry name" value="FMN_HAD"/>
</dbReference>
<dbReference type="OrthoDB" id="10250414at2759"/>
<dbReference type="GO" id="GO:0016491">
    <property type="term" value="F:oxidoreductase activity"/>
    <property type="evidence" value="ECO:0007669"/>
    <property type="project" value="UniProtKB-KW"/>
</dbReference>
<keyword evidence="2" id="KW-0560">Oxidoreductase</keyword>
<dbReference type="SUPFAM" id="SSF51395">
    <property type="entry name" value="FMN-linked oxidoreductases"/>
    <property type="match status" value="1"/>
</dbReference>
<gene>
    <name evidence="4" type="ORF">PNAL_LOCUS2083</name>
</gene>
<name>A0A9W4MM85_PENNA</name>
<protein>
    <recommendedName>
        <fullName evidence="3">FMN hydroxy acid dehydrogenase domain-containing protein</fullName>
    </recommendedName>
</protein>
<organism evidence="4 5">
    <name type="scientific">Penicillium nalgiovense</name>
    <dbReference type="NCBI Taxonomy" id="60175"/>
    <lineage>
        <taxon>Eukaryota</taxon>
        <taxon>Fungi</taxon>
        <taxon>Dikarya</taxon>
        <taxon>Ascomycota</taxon>
        <taxon>Pezizomycotina</taxon>
        <taxon>Eurotiomycetes</taxon>
        <taxon>Eurotiomycetidae</taxon>
        <taxon>Eurotiales</taxon>
        <taxon>Aspergillaceae</taxon>
        <taxon>Penicillium</taxon>
    </lineage>
</organism>
<evidence type="ECO:0000259" key="3">
    <source>
        <dbReference type="PROSITE" id="PS51349"/>
    </source>
</evidence>
<sequence length="104" mass="11582">MEIYIDGGIRRGTDILKALALGATAVGIGRPYLYSLTYGQEGVEHLTQILKDELVSAMKLSGITHIDQVIYLWSWDDRHVKFRGGLWYTSTGRNSLGQRVTVIG</sequence>
<dbReference type="PANTHER" id="PTHR10578">
    <property type="entry name" value="S -2-HYDROXY-ACID OXIDASE-RELATED"/>
    <property type="match status" value="1"/>
</dbReference>
<comment type="caution">
    <text evidence="4">The sequence shown here is derived from an EMBL/GenBank/DDBJ whole genome shotgun (WGS) entry which is preliminary data.</text>
</comment>